<sequence length="254" mass="28252">MSNISTFHTQLSSIMEVLANAAVAEICELVDNGYAVLHLEISRSQKENKALKKKLHMLELRIARESDERESRETSVKSCSETVKKCEESRHTIRMESHFPVAARATGSQSGIGLWRGGQPTAVTDEDETVRESSEMEPTADKEELRPESVRIKEEKLEEYVENCDSEGALKITEDRAVESGSDGGDRASIADTQTGPAVETEELTEQNRTRHSVWEDGGLDTTLKAEPENDTKPTRRACLFTPSSCFVKHQTPV</sequence>
<dbReference type="AlphaFoldDB" id="A0A9D3T0D4"/>
<gene>
    <name evidence="3" type="ORF">MATL_G00255610</name>
</gene>
<dbReference type="OrthoDB" id="9439903at2759"/>
<feature type="compositionally biased region" description="Basic and acidic residues" evidence="2">
    <location>
        <begin position="130"/>
        <end position="146"/>
    </location>
</feature>
<keyword evidence="1" id="KW-0175">Coiled coil</keyword>
<protein>
    <submittedName>
        <fullName evidence="3">Uncharacterized protein</fullName>
    </submittedName>
</protein>
<organism evidence="3 4">
    <name type="scientific">Megalops atlanticus</name>
    <name type="common">Tarpon</name>
    <name type="synonym">Clupea gigantea</name>
    <dbReference type="NCBI Taxonomy" id="7932"/>
    <lineage>
        <taxon>Eukaryota</taxon>
        <taxon>Metazoa</taxon>
        <taxon>Chordata</taxon>
        <taxon>Craniata</taxon>
        <taxon>Vertebrata</taxon>
        <taxon>Euteleostomi</taxon>
        <taxon>Actinopterygii</taxon>
        <taxon>Neopterygii</taxon>
        <taxon>Teleostei</taxon>
        <taxon>Elopiformes</taxon>
        <taxon>Megalopidae</taxon>
        <taxon>Megalops</taxon>
    </lineage>
</organism>
<comment type="caution">
    <text evidence="3">The sequence shown here is derived from an EMBL/GenBank/DDBJ whole genome shotgun (WGS) entry which is preliminary data.</text>
</comment>
<evidence type="ECO:0000313" key="4">
    <source>
        <dbReference type="Proteomes" id="UP001046870"/>
    </source>
</evidence>
<dbReference type="EMBL" id="JAFDVH010000024">
    <property type="protein sequence ID" value="KAG7455341.1"/>
    <property type="molecule type" value="Genomic_DNA"/>
</dbReference>
<proteinExistence type="predicted"/>
<evidence type="ECO:0000256" key="2">
    <source>
        <dbReference type="SAM" id="MobiDB-lite"/>
    </source>
</evidence>
<feature type="region of interest" description="Disordered" evidence="2">
    <location>
        <begin position="110"/>
        <end position="146"/>
    </location>
</feature>
<evidence type="ECO:0000256" key="1">
    <source>
        <dbReference type="SAM" id="Coils"/>
    </source>
</evidence>
<keyword evidence="4" id="KW-1185">Reference proteome</keyword>
<dbReference type="Proteomes" id="UP001046870">
    <property type="component" value="Chromosome 24"/>
</dbReference>
<feature type="region of interest" description="Disordered" evidence="2">
    <location>
        <begin position="175"/>
        <end position="237"/>
    </location>
</feature>
<feature type="coiled-coil region" evidence="1">
    <location>
        <begin position="41"/>
        <end position="68"/>
    </location>
</feature>
<accession>A0A9D3T0D4</accession>
<feature type="compositionally biased region" description="Basic and acidic residues" evidence="2">
    <location>
        <begin position="206"/>
        <end position="215"/>
    </location>
</feature>
<evidence type="ECO:0000313" key="3">
    <source>
        <dbReference type="EMBL" id="KAG7455341.1"/>
    </source>
</evidence>
<name>A0A9D3T0D4_MEGAT</name>
<reference evidence="3" key="1">
    <citation type="submission" date="2021-01" db="EMBL/GenBank/DDBJ databases">
        <authorList>
            <person name="Zahm M."/>
            <person name="Roques C."/>
            <person name="Cabau C."/>
            <person name="Klopp C."/>
            <person name="Donnadieu C."/>
            <person name="Jouanno E."/>
            <person name="Lampietro C."/>
            <person name="Louis A."/>
            <person name="Herpin A."/>
            <person name="Echchiki A."/>
            <person name="Berthelot C."/>
            <person name="Parey E."/>
            <person name="Roest-Crollius H."/>
            <person name="Braasch I."/>
            <person name="Postlethwait J."/>
            <person name="Bobe J."/>
            <person name="Montfort J."/>
            <person name="Bouchez O."/>
            <person name="Begum T."/>
            <person name="Mejri S."/>
            <person name="Adams A."/>
            <person name="Chen W.-J."/>
            <person name="Guiguen Y."/>
        </authorList>
    </citation>
    <scope>NUCLEOTIDE SEQUENCE</scope>
    <source>
        <strain evidence="3">YG-15Mar2019-1</strain>
        <tissue evidence="3">Brain</tissue>
    </source>
</reference>
<feature type="compositionally biased region" description="Basic and acidic residues" evidence="2">
    <location>
        <begin position="224"/>
        <end position="234"/>
    </location>
</feature>